<dbReference type="RefSeq" id="WP_006432333.1">
    <property type="nucleotide sequence ID" value="NZ_AOID01000048.1"/>
</dbReference>
<reference evidence="7 8" key="1">
    <citation type="journal article" date="2014" name="PLoS Genet.">
        <title>Phylogenetically driven sequencing of extremely halophilic archaea reveals strategies for static and dynamic osmo-response.</title>
        <authorList>
            <person name="Becker E.A."/>
            <person name="Seitzer P.M."/>
            <person name="Tritt A."/>
            <person name="Larsen D."/>
            <person name="Krusor M."/>
            <person name="Yao A.I."/>
            <person name="Wu D."/>
            <person name="Madern D."/>
            <person name="Eisen J.A."/>
            <person name="Darling A.E."/>
            <person name="Facciotti M.T."/>
        </authorList>
    </citation>
    <scope>NUCLEOTIDE SEQUENCE [LARGE SCALE GENOMIC DNA]</scope>
    <source>
        <strain evidence="7 8">JCM 10478</strain>
    </source>
</reference>
<keyword evidence="8" id="KW-1185">Reference proteome</keyword>
<feature type="domain" description="RDD" evidence="6">
    <location>
        <begin position="30"/>
        <end position="156"/>
    </location>
</feature>
<gene>
    <name evidence="7" type="ORF">C489_16206</name>
</gene>
<dbReference type="STRING" id="1227496.C489_16206"/>
<evidence type="ECO:0000256" key="4">
    <source>
        <dbReference type="ARBA" id="ARBA00023136"/>
    </source>
</evidence>
<comment type="subcellular location">
    <subcellularLocation>
        <location evidence="1">Membrane</location>
        <topology evidence="1">Multi-pass membrane protein</topology>
    </subcellularLocation>
</comment>
<dbReference type="AlphaFoldDB" id="L9XT50"/>
<evidence type="ECO:0000256" key="2">
    <source>
        <dbReference type="ARBA" id="ARBA00022692"/>
    </source>
</evidence>
<dbReference type="PATRIC" id="fig|1227496.3.peg.3270"/>
<evidence type="ECO:0000313" key="8">
    <source>
        <dbReference type="Proteomes" id="UP000011632"/>
    </source>
</evidence>
<feature type="transmembrane region" description="Helical" evidence="5">
    <location>
        <begin position="35"/>
        <end position="59"/>
    </location>
</feature>
<dbReference type="InterPro" id="IPR010432">
    <property type="entry name" value="RDD"/>
</dbReference>
<dbReference type="OrthoDB" id="288430at2157"/>
<evidence type="ECO:0000256" key="5">
    <source>
        <dbReference type="SAM" id="Phobius"/>
    </source>
</evidence>
<evidence type="ECO:0000313" key="7">
    <source>
        <dbReference type="EMBL" id="ELY64974.1"/>
    </source>
</evidence>
<dbReference type="PANTHER" id="PTHR38480">
    <property type="entry name" value="SLR0254 PROTEIN"/>
    <property type="match status" value="1"/>
</dbReference>
<dbReference type="PANTHER" id="PTHR38480:SF1">
    <property type="entry name" value="SLR0254 PROTEIN"/>
    <property type="match status" value="1"/>
</dbReference>
<feature type="transmembrane region" description="Helical" evidence="5">
    <location>
        <begin position="66"/>
        <end position="85"/>
    </location>
</feature>
<evidence type="ECO:0000259" key="6">
    <source>
        <dbReference type="Pfam" id="PF06271"/>
    </source>
</evidence>
<organism evidence="7 8">
    <name type="scientific">Natrinema versiforme JCM 10478</name>
    <dbReference type="NCBI Taxonomy" id="1227496"/>
    <lineage>
        <taxon>Archaea</taxon>
        <taxon>Methanobacteriati</taxon>
        <taxon>Methanobacteriota</taxon>
        <taxon>Stenosarchaea group</taxon>
        <taxon>Halobacteria</taxon>
        <taxon>Halobacteriales</taxon>
        <taxon>Natrialbaceae</taxon>
        <taxon>Natrinema</taxon>
    </lineage>
</organism>
<dbReference type="GO" id="GO:0016020">
    <property type="term" value="C:membrane"/>
    <property type="evidence" value="ECO:0007669"/>
    <property type="project" value="UniProtKB-SubCell"/>
</dbReference>
<evidence type="ECO:0000256" key="3">
    <source>
        <dbReference type="ARBA" id="ARBA00022989"/>
    </source>
</evidence>
<evidence type="ECO:0000256" key="1">
    <source>
        <dbReference type="ARBA" id="ARBA00004141"/>
    </source>
</evidence>
<keyword evidence="4 5" id="KW-0472">Membrane</keyword>
<keyword evidence="3 5" id="KW-1133">Transmembrane helix</keyword>
<protein>
    <submittedName>
        <fullName evidence="7">RDD domain-containing protein</fullName>
    </submittedName>
</protein>
<dbReference type="Pfam" id="PF06271">
    <property type="entry name" value="RDD"/>
    <property type="match status" value="1"/>
</dbReference>
<comment type="caution">
    <text evidence="7">The sequence shown here is derived from an EMBL/GenBank/DDBJ whole genome shotgun (WGS) entry which is preliminary data.</text>
</comment>
<dbReference type="EMBL" id="AOID01000048">
    <property type="protein sequence ID" value="ELY64974.1"/>
    <property type="molecule type" value="Genomic_DNA"/>
</dbReference>
<name>L9XT50_9EURY</name>
<dbReference type="Proteomes" id="UP000011632">
    <property type="component" value="Unassembled WGS sequence"/>
</dbReference>
<accession>L9XT50</accession>
<sequence length="191" mass="20264">MIDWKLNGFLPTERQPAPIPESAGDRDVLLARSGAAVIDLIVCYVLLELPVIYVLSLVFRGPYESLGGAAVGLSLLGLVPIYASYSFVCEWRYGRTPGKVNRGLLVVMADGSRCTYRASAVRNLLLYVDLLGVPPVVIGLVSALVTDGRRLGDHAAGTIVVRSTAPADRDPAVSADIDASAAARADENGRN</sequence>
<proteinExistence type="predicted"/>
<feature type="transmembrane region" description="Helical" evidence="5">
    <location>
        <begin position="124"/>
        <end position="145"/>
    </location>
</feature>
<keyword evidence="2 5" id="KW-0812">Transmembrane</keyword>